<proteinExistence type="predicted"/>
<name>A0ABS4BCP3_9HYPH</name>
<evidence type="ECO:0000256" key="2">
    <source>
        <dbReference type="SAM" id="SignalP"/>
    </source>
</evidence>
<gene>
    <name evidence="3" type="ORF">J6595_02945</name>
</gene>
<protein>
    <submittedName>
        <fullName evidence="3">TRAP transporter substrate-binding protein</fullName>
    </submittedName>
</protein>
<evidence type="ECO:0000313" key="4">
    <source>
        <dbReference type="Proteomes" id="UP000678276"/>
    </source>
</evidence>
<evidence type="ECO:0000256" key="1">
    <source>
        <dbReference type="ARBA" id="ARBA00022729"/>
    </source>
</evidence>
<organism evidence="3 4">
    <name type="scientific">Jiella mangrovi</name>
    <dbReference type="NCBI Taxonomy" id="2821407"/>
    <lineage>
        <taxon>Bacteria</taxon>
        <taxon>Pseudomonadati</taxon>
        <taxon>Pseudomonadota</taxon>
        <taxon>Alphaproteobacteria</taxon>
        <taxon>Hyphomicrobiales</taxon>
        <taxon>Aurantimonadaceae</taxon>
        <taxon>Jiella</taxon>
    </lineage>
</organism>
<accession>A0ABS4BCP3</accession>
<dbReference type="RefSeq" id="WP_209592973.1">
    <property type="nucleotide sequence ID" value="NZ_JAGJCF010000002.1"/>
</dbReference>
<comment type="caution">
    <text evidence="3">The sequence shown here is derived from an EMBL/GenBank/DDBJ whole genome shotgun (WGS) entry which is preliminary data.</text>
</comment>
<sequence length="329" mass="34767">MLKTVLRAAVAAAVLTAAPLASAKDLKLADFQPPSHFVVGSVYEPFKKSVETATNGEVTVTFYMGGELGPGPSEQYNRTVEGVTDIAFGLPGYTAANFPKTLLTELPGVIDAATGTDHILAHMDMLSDEYRRVALLGLWNNAPNLLLSASKPIRTLDDMKGMKIRVPSRNAGLVVAAWGATPVSMPAPDIYNAMQTGVIDGAMIDATALKAFKLAEVTKSVTQGMKTTISSFFLIMNRDSLADLTDEQQKAVMEAGKQAARNGHDAWESTAKTVLADFGSTDGKEVITLPAEEAAKFDAASAPVVERVISEADSSGIKASAFVKALKSN</sequence>
<dbReference type="Pfam" id="PF03480">
    <property type="entry name" value="DctP"/>
    <property type="match status" value="1"/>
</dbReference>
<dbReference type="InterPro" id="IPR038404">
    <property type="entry name" value="TRAP_DctP_sf"/>
</dbReference>
<dbReference type="PANTHER" id="PTHR33376:SF15">
    <property type="entry name" value="BLL6794 PROTEIN"/>
    <property type="match status" value="1"/>
</dbReference>
<evidence type="ECO:0000313" key="3">
    <source>
        <dbReference type="EMBL" id="MBP0614530.1"/>
    </source>
</evidence>
<dbReference type="SUPFAM" id="SSF53850">
    <property type="entry name" value="Periplasmic binding protein-like II"/>
    <property type="match status" value="1"/>
</dbReference>
<feature type="chain" id="PRO_5045127850" evidence="2">
    <location>
        <begin position="24"/>
        <end position="329"/>
    </location>
</feature>
<dbReference type="Gene3D" id="3.40.190.170">
    <property type="entry name" value="Bacterial extracellular solute-binding protein, family 7"/>
    <property type="match status" value="1"/>
</dbReference>
<dbReference type="EMBL" id="JAGJCF010000002">
    <property type="protein sequence ID" value="MBP0614530.1"/>
    <property type="molecule type" value="Genomic_DNA"/>
</dbReference>
<dbReference type="InterPro" id="IPR018389">
    <property type="entry name" value="DctP_fam"/>
</dbReference>
<dbReference type="NCBIfam" id="NF037995">
    <property type="entry name" value="TRAP_S1"/>
    <property type="match status" value="1"/>
</dbReference>
<dbReference type="CDD" id="cd13665">
    <property type="entry name" value="PBP2_TRAP_Dctp3_4"/>
    <property type="match status" value="1"/>
</dbReference>
<dbReference type="Proteomes" id="UP000678276">
    <property type="component" value="Unassembled WGS sequence"/>
</dbReference>
<keyword evidence="1 2" id="KW-0732">Signal</keyword>
<dbReference type="PANTHER" id="PTHR33376">
    <property type="match status" value="1"/>
</dbReference>
<keyword evidence="4" id="KW-1185">Reference proteome</keyword>
<feature type="signal peptide" evidence="2">
    <location>
        <begin position="1"/>
        <end position="23"/>
    </location>
</feature>
<reference evidence="3 4" key="1">
    <citation type="submission" date="2021-04" db="EMBL/GenBank/DDBJ databases">
        <title>Whole genome sequence of Jiella sp. KSK16Y-1.</title>
        <authorList>
            <person name="Tuo L."/>
        </authorList>
    </citation>
    <scope>NUCLEOTIDE SEQUENCE [LARGE SCALE GENOMIC DNA]</scope>
    <source>
        <strain evidence="3 4">KSK16Y-1</strain>
    </source>
</reference>